<gene>
    <name evidence="7" type="ORF">B0H64DRAFT_408255</name>
</gene>
<comment type="subcellular location">
    <subcellularLocation>
        <location evidence="1">Membrane</location>
        <topology evidence="1">Multi-pass membrane protein</topology>
    </subcellularLocation>
</comment>
<feature type="transmembrane region" description="Helical" evidence="5">
    <location>
        <begin position="33"/>
        <end position="59"/>
    </location>
</feature>
<reference evidence="7" key="1">
    <citation type="journal article" date="2023" name="Mol. Phylogenet. Evol.">
        <title>Genome-scale phylogeny and comparative genomics of the fungal order Sordariales.</title>
        <authorList>
            <person name="Hensen N."/>
            <person name="Bonometti L."/>
            <person name="Westerberg I."/>
            <person name="Brannstrom I.O."/>
            <person name="Guillou S."/>
            <person name="Cros-Aarteil S."/>
            <person name="Calhoun S."/>
            <person name="Haridas S."/>
            <person name="Kuo A."/>
            <person name="Mondo S."/>
            <person name="Pangilinan J."/>
            <person name="Riley R."/>
            <person name="LaButti K."/>
            <person name="Andreopoulos B."/>
            <person name="Lipzen A."/>
            <person name="Chen C."/>
            <person name="Yan M."/>
            <person name="Daum C."/>
            <person name="Ng V."/>
            <person name="Clum A."/>
            <person name="Steindorff A."/>
            <person name="Ohm R.A."/>
            <person name="Martin F."/>
            <person name="Silar P."/>
            <person name="Natvig D.O."/>
            <person name="Lalanne C."/>
            <person name="Gautier V."/>
            <person name="Ament-Velasquez S.L."/>
            <person name="Kruys A."/>
            <person name="Hutchinson M.I."/>
            <person name="Powell A.J."/>
            <person name="Barry K."/>
            <person name="Miller A.N."/>
            <person name="Grigoriev I.V."/>
            <person name="Debuchy R."/>
            <person name="Gladieux P."/>
            <person name="Hiltunen Thoren M."/>
            <person name="Johannesson H."/>
        </authorList>
    </citation>
    <scope>NUCLEOTIDE SEQUENCE</scope>
    <source>
        <strain evidence="7">CBS 168.71</strain>
    </source>
</reference>
<keyword evidence="2 5" id="KW-0812">Transmembrane</keyword>
<feature type="transmembrane region" description="Helical" evidence="5">
    <location>
        <begin position="107"/>
        <end position="129"/>
    </location>
</feature>
<feature type="transmembrane region" description="Helical" evidence="5">
    <location>
        <begin position="71"/>
        <end position="95"/>
    </location>
</feature>
<dbReference type="Pfam" id="PF01284">
    <property type="entry name" value="MARVEL"/>
    <property type="match status" value="1"/>
</dbReference>
<evidence type="ECO:0000256" key="5">
    <source>
        <dbReference type="SAM" id="Phobius"/>
    </source>
</evidence>
<evidence type="ECO:0000259" key="6">
    <source>
        <dbReference type="Pfam" id="PF01284"/>
    </source>
</evidence>
<feature type="domain" description="MARVEL" evidence="6">
    <location>
        <begin position="10"/>
        <end position="128"/>
    </location>
</feature>
<evidence type="ECO:0000256" key="1">
    <source>
        <dbReference type="ARBA" id="ARBA00004141"/>
    </source>
</evidence>
<feature type="transmembrane region" description="Helical" evidence="5">
    <location>
        <begin position="7"/>
        <end position="27"/>
    </location>
</feature>
<keyword evidence="4 5" id="KW-0472">Membrane</keyword>
<dbReference type="GeneID" id="87841574"/>
<sequence length="151" mass="16801">MERFVPIAHGVAALFAVIELGLTAYVVTPKYYYYFLPAVVSFMLFNSIWSLLVLAYLFVTPIYFPRIFHGVVALALEWITMIFWFGGSVGLAAHFGTPRCEGNTYCGSAQAAIAFGFFLWVLFAFLVFVDTMAFLRGRGQSTAQPKPSVVV</sequence>
<keyword evidence="3 5" id="KW-1133">Transmembrane helix</keyword>
<evidence type="ECO:0000256" key="4">
    <source>
        <dbReference type="ARBA" id="ARBA00023136"/>
    </source>
</evidence>
<organism evidence="7 8">
    <name type="scientific">Chaetomium fimeti</name>
    <dbReference type="NCBI Taxonomy" id="1854472"/>
    <lineage>
        <taxon>Eukaryota</taxon>
        <taxon>Fungi</taxon>
        <taxon>Dikarya</taxon>
        <taxon>Ascomycota</taxon>
        <taxon>Pezizomycotina</taxon>
        <taxon>Sordariomycetes</taxon>
        <taxon>Sordariomycetidae</taxon>
        <taxon>Sordariales</taxon>
        <taxon>Chaetomiaceae</taxon>
        <taxon>Chaetomium</taxon>
    </lineage>
</organism>
<dbReference type="GO" id="GO:0016020">
    <property type="term" value="C:membrane"/>
    <property type="evidence" value="ECO:0007669"/>
    <property type="project" value="UniProtKB-SubCell"/>
</dbReference>
<dbReference type="Proteomes" id="UP001278766">
    <property type="component" value="Unassembled WGS sequence"/>
</dbReference>
<evidence type="ECO:0000313" key="8">
    <source>
        <dbReference type="Proteomes" id="UP001278766"/>
    </source>
</evidence>
<dbReference type="PANTHER" id="PTHR37451:SF1">
    <property type="entry name" value="MARVEL DOMAIN-CONTAINING PROTEIN"/>
    <property type="match status" value="1"/>
</dbReference>
<dbReference type="EMBL" id="JAUEPN010000008">
    <property type="protein sequence ID" value="KAK3291847.1"/>
    <property type="molecule type" value="Genomic_DNA"/>
</dbReference>
<proteinExistence type="predicted"/>
<dbReference type="RefSeq" id="XP_062655361.1">
    <property type="nucleotide sequence ID" value="XM_062804626.1"/>
</dbReference>
<dbReference type="PANTHER" id="PTHR37451">
    <property type="entry name" value="MARVEL DOMAIN"/>
    <property type="match status" value="1"/>
</dbReference>
<accession>A0AAE0H8C9</accession>
<keyword evidence="8" id="KW-1185">Reference proteome</keyword>
<protein>
    <submittedName>
        <fullName evidence="7">Membrane-associating domain-containing protein</fullName>
    </submittedName>
</protein>
<name>A0AAE0H8C9_9PEZI</name>
<evidence type="ECO:0000313" key="7">
    <source>
        <dbReference type="EMBL" id="KAK3291847.1"/>
    </source>
</evidence>
<evidence type="ECO:0000256" key="3">
    <source>
        <dbReference type="ARBA" id="ARBA00022989"/>
    </source>
</evidence>
<comment type="caution">
    <text evidence="7">The sequence shown here is derived from an EMBL/GenBank/DDBJ whole genome shotgun (WGS) entry which is preliminary data.</text>
</comment>
<reference evidence="7" key="2">
    <citation type="submission" date="2023-06" db="EMBL/GenBank/DDBJ databases">
        <authorList>
            <consortium name="Lawrence Berkeley National Laboratory"/>
            <person name="Haridas S."/>
            <person name="Hensen N."/>
            <person name="Bonometti L."/>
            <person name="Westerberg I."/>
            <person name="Brannstrom I.O."/>
            <person name="Guillou S."/>
            <person name="Cros-Aarteil S."/>
            <person name="Calhoun S."/>
            <person name="Kuo A."/>
            <person name="Mondo S."/>
            <person name="Pangilinan J."/>
            <person name="Riley R."/>
            <person name="Labutti K."/>
            <person name="Andreopoulos B."/>
            <person name="Lipzen A."/>
            <person name="Chen C."/>
            <person name="Yanf M."/>
            <person name="Daum C."/>
            <person name="Ng V."/>
            <person name="Clum A."/>
            <person name="Steindorff A."/>
            <person name="Ohm R."/>
            <person name="Martin F."/>
            <person name="Silar P."/>
            <person name="Natvig D."/>
            <person name="Lalanne C."/>
            <person name="Gautier V."/>
            <person name="Ament-Velasquez S.L."/>
            <person name="Kruys A."/>
            <person name="Hutchinson M.I."/>
            <person name="Powell A.J."/>
            <person name="Barry K."/>
            <person name="Miller A.N."/>
            <person name="Grigoriev I.V."/>
            <person name="Debuchy R."/>
            <person name="Gladieux P."/>
            <person name="Thoren M.H."/>
            <person name="Johannesson H."/>
        </authorList>
    </citation>
    <scope>NUCLEOTIDE SEQUENCE</scope>
    <source>
        <strain evidence="7">CBS 168.71</strain>
    </source>
</reference>
<dbReference type="InterPro" id="IPR008253">
    <property type="entry name" value="Marvel"/>
</dbReference>
<evidence type="ECO:0000256" key="2">
    <source>
        <dbReference type="ARBA" id="ARBA00022692"/>
    </source>
</evidence>
<dbReference type="AlphaFoldDB" id="A0AAE0H8C9"/>